<dbReference type="Proteomes" id="UP001501265">
    <property type="component" value="Unassembled WGS sequence"/>
</dbReference>
<dbReference type="PANTHER" id="PTHR14239">
    <property type="entry name" value="DUDULIN-RELATED"/>
    <property type="match status" value="1"/>
</dbReference>
<dbReference type="PANTHER" id="PTHR14239:SF10">
    <property type="entry name" value="REDUCTASE"/>
    <property type="match status" value="1"/>
</dbReference>
<dbReference type="Pfam" id="PF03807">
    <property type="entry name" value="F420_oxidored"/>
    <property type="match status" value="1"/>
</dbReference>
<evidence type="ECO:0000313" key="3">
    <source>
        <dbReference type="EMBL" id="GAA4785931.1"/>
    </source>
</evidence>
<dbReference type="InterPro" id="IPR028939">
    <property type="entry name" value="P5C_Rdtase_cat_N"/>
</dbReference>
<name>A0ABP9ATB1_9ACTN</name>
<evidence type="ECO:0000313" key="4">
    <source>
        <dbReference type="Proteomes" id="UP001501265"/>
    </source>
</evidence>
<comment type="caution">
    <text evidence="3">The sequence shown here is derived from an EMBL/GenBank/DDBJ whole genome shotgun (WGS) entry which is preliminary data.</text>
</comment>
<gene>
    <name evidence="3" type="ORF">GCM10023220_07260</name>
</gene>
<keyword evidence="4" id="KW-1185">Reference proteome</keyword>
<feature type="domain" description="Pyrroline-5-carboxylate reductase catalytic N-terminal" evidence="2">
    <location>
        <begin position="9"/>
        <end position="100"/>
    </location>
</feature>
<evidence type="ECO:0000259" key="2">
    <source>
        <dbReference type="Pfam" id="PF03807"/>
    </source>
</evidence>
<reference evidence="4" key="1">
    <citation type="journal article" date="2019" name="Int. J. Syst. Evol. Microbiol.">
        <title>The Global Catalogue of Microorganisms (GCM) 10K type strain sequencing project: providing services to taxonomists for standard genome sequencing and annotation.</title>
        <authorList>
            <consortium name="The Broad Institute Genomics Platform"/>
            <consortium name="The Broad Institute Genome Sequencing Center for Infectious Disease"/>
            <person name="Wu L."/>
            <person name="Ma J."/>
        </authorList>
    </citation>
    <scope>NUCLEOTIDE SEQUENCE [LARGE SCALE GENOMIC DNA]</scope>
    <source>
        <strain evidence="4">JCM 18081</strain>
    </source>
</reference>
<sequence length="217" mass="22904">MSTATTPLRIGILGAGSIGRPIGRHWSAAGHRMTFGSRNPERLSEFVAGSCPEARTAGLFETAETNDVLLLSVPHPAWPELLESVGNSLAGKLVIDATNPMGLSDDGHIISTLGPGLTQGRHASKSLPDTTIVRAFTHVMDELLWSRGTQQRHFWGMAYAGDDTDAKDTVRGLILDAGFTPVDLGGLDDSAPLDPGGPLFPHMFTPADLRTAAGLSV</sequence>
<evidence type="ECO:0000256" key="1">
    <source>
        <dbReference type="ARBA" id="ARBA00023002"/>
    </source>
</evidence>
<accession>A0ABP9ATB1</accession>
<dbReference type="InterPro" id="IPR036291">
    <property type="entry name" value="NAD(P)-bd_dom_sf"/>
</dbReference>
<dbReference type="InterPro" id="IPR051267">
    <property type="entry name" value="STEAP_metalloreductase"/>
</dbReference>
<keyword evidence="1" id="KW-0560">Oxidoreductase</keyword>
<proteinExistence type="predicted"/>
<protein>
    <submittedName>
        <fullName evidence="3">NADPH-dependent F420 reductase</fullName>
    </submittedName>
</protein>
<organism evidence="3 4">
    <name type="scientific">Streptomyces ziwulingensis</name>
    <dbReference type="NCBI Taxonomy" id="1045501"/>
    <lineage>
        <taxon>Bacteria</taxon>
        <taxon>Bacillati</taxon>
        <taxon>Actinomycetota</taxon>
        <taxon>Actinomycetes</taxon>
        <taxon>Kitasatosporales</taxon>
        <taxon>Streptomycetaceae</taxon>
        <taxon>Streptomyces</taxon>
    </lineage>
</organism>
<dbReference type="Gene3D" id="3.40.50.720">
    <property type="entry name" value="NAD(P)-binding Rossmann-like Domain"/>
    <property type="match status" value="1"/>
</dbReference>
<dbReference type="RefSeq" id="WP_345617368.1">
    <property type="nucleotide sequence ID" value="NZ_BAABIG010000007.1"/>
</dbReference>
<dbReference type="EMBL" id="BAABIG010000007">
    <property type="protein sequence ID" value="GAA4785931.1"/>
    <property type="molecule type" value="Genomic_DNA"/>
</dbReference>
<dbReference type="SUPFAM" id="SSF51735">
    <property type="entry name" value="NAD(P)-binding Rossmann-fold domains"/>
    <property type="match status" value="1"/>
</dbReference>